<keyword evidence="7" id="KW-0805">Transcription regulation</keyword>
<feature type="domain" description="C2H2-type" evidence="12">
    <location>
        <begin position="241"/>
        <end position="268"/>
    </location>
</feature>
<dbReference type="FunFam" id="3.30.160.60:FF:001498">
    <property type="entry name" value="Zinc finger protein 404"/>
    <property type="match status" value="1"/>
</dbReference>
<feature type="domain" description="C2H2-type" evidence="12">
    <location>
        <begin position="269"/>
        <end position="296"/>
    </location>
</feature>
<keyword evidence="5 11" id="KW-0863">Zinc-finger</keyword>
<keyword evidence="6" id="KW-0862">Zinc</keyword>
<sequence length="494" mass="56908">MSDTQERFVNVIPTARIKKEYIPVIENDAVHCRLCPKGFASDVALRNHVKIEHIDAYATADPTIWTLKEDAPVKVEVKEENLIRFKTEQVLSEMEPTSVMTLASNEVSYIIIKAEEHEAKRKKIERIIKREREVEKQILAKKEKESEPITGPFECLQPSNLVADGTCHQIFFSCCEYSIHYRDEHTRRRKGLRCQVCEKPLACTGEDQPAPYSCEVCGMGYQTNKELSEHTAIAHVKLKPFECNVCHKRFTQHGGVLQHMRMHTGDRPFPCTFCPKAFTQKSGLDQHLRIHTKVKPYRCVVCSKSFCQSVHLRQHMRTHTNVAPFQCGICDKRFKQSSHLNYHLKNHNPAVMTEEQKAKYTELIGMMNTSQVMESETVQVEAEVDSEWCVVKPYRCVVCSKSFCQSVHLRQHMRTHTNVAPFQCGICDKRFKQSSHLNYHLKNHNPAVMTEEQKAKYTELIGMMNTSQVMESETVQVEAEVDSEWCVVDIVDES</sequence>
<feature type="domain" description="C2H2-type" evidence="12">
    <location>
        <begin position="394"/>
        <end position="421"/>
    </location>
</feature>
<feature type="domain" description="C2H2-type" evidence="12">
    <location>
        <begin position="30"/>
        <end position="58"/>
    </location>
</feature>
<feature type="domain" description="C2H2-type" evidence="12">
    <location>
        <begin position="297"/>
        <end position="324"/>
    </location>
</feature>
<evidence type="ECO:0000256" key="6">
    <source>
        <dbReference type="ARBA" id="ARBA00022833"/>
    </source>
</evidence>
<dbReference type="PROSITE" id="PS50157">
    <property type="entry name" value="ZINC_FINGER_C2H2_2"/>
    <property type="match status" value="8"/>
</dbReference>
<dbReference type="EMBL" id="CADEBC010000553">
    <property type="protein sequence ID" value="CAB3252208.1"/>
    <property type="molecule type" value="Genomic_DNA"/>
</dbReference>
<dbReference type="PANTHER" id="PTHR24409">
    <property type="entry name" value="ZINC FINGER PROTEIN 142"/>
    <property type="match status" value="1"/>
</dbReference>
<evidence type="ECO:0000256" key="10">
    <source>
        <dbReference type="ARBA" id="ARBA00023242"/>
    </source>
</evidence>
<keyword evidence="4" id="KW-0677">Repeat</keyword>
<evidence type="ECO:0000256" key="1">
    <source>
        <dbReference type="ARBA" id="ARBA00004123"/>
    </source>
</evidence>
<evidence type="ECO:0000313" key="14">
    <source>
        <dbReference type="Proteomes" id="UP000494106"/>
    </source>
</evidence>
<dbReference type="Gene3D" id="3.30.160.60">
    <property type="entry name" value="Classic Zinc Finger"/>
    <property type="match status" value="6"/>
</dbReference>
<evidence type="ECO:0000259" key="12">
    <source>
        <dbReference type="PROSITE" id="PS50157"/>
    </source>
</evidence>
<keyword evidence="10" id="KW-0539">Nucleus</keyword>
<dbReference type="GO" id="GO:0005634">
    <property type="term" value="C:nucleus"/>
    <property type="evidence" value="ECO:0007669"/>
    <property type="project" value="UniProtKB-SubCell"/>
</dbReference>
<dbReference type="FunFam" id="3.30.160.60:FF:000093">
    <property type="entry name" value="zinc finger protein 668 isoform X1"/>
    <property type="match status" value="1"/>
</dbReference>
<keyword evidence="3" id="KW-0479">Metal-binding</keyword>
<dbReference type="SUPFAM" id="SSF57667">
    <property type="entry name" value="beta-beta-alpha zinc fingers"/>
    <property type="match status" value="4"/>
</dbReference>
<evidence type="ECO:0000256" key="7">
    <source>
        <dbReference type="ARBA" id="ARBA00023015"/>
    </source>
</evidence>
<keyword evidence="8" id="KW-0238">DNA-binding</keyword>
<dbReference type="PANTHER" id="PTHR24409:SF295">
    <property type="entry name" value="AZ2-RELATED"/>
    <property type="match status" value="1"/>
</dbReference>
<dbReference type="GO" id="GO:0000977">
    <property type="term" value="F:RNA polymerase II transcription regulatory region sequence-specific DNA binding"/>
    <property type="evidence" value="ECO:0007669"/>
    <property type="project" value="TreeGrafter"/>
</dbReference>
<gene>
    <name evidence="13" type="ORF">APLA_LOCUS13363</name>
</gene>
<dbReference type="PROSITE" id="PS00028">
    <property type="entry name" value="ZINC_FINGER_C2H2_1"/>
    <property type="match status" value="8"/>
</dbReference>
<dbReference type="OrthoDB" id="3437960at2759"/>
<organism evidence="13 14">
    <name type="scientific">Arctia plantaginis</name>
    <name type="common">Wood tiger moth</name>
    <name type="synonym">Phalaena plantaginis</name>
    <dbReference type="NCBI Taxonomy" id="874455"/>
    <lineage>
        <taxon>Eukaryota</taxon>
        <taxon>Metazoa</taxon>
        <taxon>Ecdysozoa</taxon>
        <taxon>Arthropoda</taxon>
        <taxon>Hexapoda</taxon>
        <taxon>Insecta</taxon>
        <taxon>Pterygota</taxon>
        <taxon>Neoptera</taxon>
        <taxon>Endopterygota</taxon>
        <taxon>Lepidoptera</taxon>
        <taxon>Glossata</taxon>
        <taxon>Ditrysia</taxon>
        <taxon>Noctuoidea</taxon>
        <taxon>Erebidae</taxon>
        <taxon>Arctiinae</taxon>
        <taxon>Arctia</taxon>
    </lineage>
</organism>
<proteinExistence type="inferred from homology"/>
<comment type="caution">
    <text evidence="13">The sequence shown here is derived from an EMBL/GenBank/DDBJ whole genome shotgun (WGS) entry which is preliminary data.</text>
</comment>
<dbReference type="SMART" id="SM00355">
    <property type="entry name" value="ZnF_C2H2"/>
    <property type="match status" value="8"/>
</dbReference>
<evidence type="ECO:0000313" key="13">
    <source>
        <dbReference type="EMBL" id="CAB3252208.1"/>
    </source>
</evidence>
<feature type="domain" description="C2H2-type" evidence="12">
    <location>
        <begin position="325"/>
        <end position="347"/>
    </location>
</feature>
<evidence type="ECO:0000256" key="4">
    <source>
        <dbReference type="ARBA" id="ARBA00022737"/>
    </source>
</evidence>
<dbReference type="GO" id="GO:0008270">
    <property type="term" value="F:zinc ion binding"/>
    <property type="evidence" value="ECO:0007669"/>
    <property type="project" value="UniProtKB-KW"/>
</dbReference>
<reference evidence="13 14" key="1">
    <citation type="submission" date="2020-04" db="EMBL/GenBank/DDBJ databases">
        <authorList>
            <person name="Wallbank WR R."/>
            <person name="Pardo Diaz C."/>
            <person name="Kozak K."/>
            <person name="Martin S."/>
            <person name="Jiggins C."/>
            <person name="Moest M."/>
            <person name="Warren A I."/>
            <person name="Byers J.R.P. K."/>
            <person name="Montejo-Kovacevich G."/>
            <person name="Yen C E."/>
        </authorList>
    </citation>
    <scope>NUCLEOTIDE SEQUENCE [LARGE SCALE GENOMIC DNA]</scope>
</reference>
<dbReference type="InterPro" id="IPR036236">
    <property type="entry name" value="Znf_C2H2_sf"/>
</dbReference>
<evidence type="ECO:0000256" key="3">
    <source>
        <dbReference type="ARBA" id="ARBA00022723"/>
    </source>
</evidence>
<dbReference type="Pfam" id="PF00096">
    <property type="entry name" value="zf-C2H2"/>
    <property type="match status" value="6"/>
</dbReference>
<evidence type="ECO:0000256" key="8">
    <source>
        <dbReference type="ARBA" id="ARBA00023125"/>
    </source>
</evidence>
<dbReference type="FunFam" id="3.30.160.60:FF:001049">
    <property type="entry name" value="zinc finger protein 319"/>
    <property type="match status" value="2"/>
</dbReference>
<accession>A0A8S1AZZ9</accession>
<protein>
    <recommendedName>
        <fullName evidence="12">C2H2-type domain-containing protein</fullName>
    </recommendedName>
</protein>
<dbReference type="InterPro" id="IPR013087">
    <property type="entry name" value="Znf_C2H2_type"/>
</dbReference>
<feature type="domain" description="C2H2-type" evidence="12">
    <location>
        <begin position="212"/>
        <end position="240"/>
    </location>
</feature>
<evidence type="ECO:0000256" key="5">
    <source>
        <dbReference type="ARBA" id="ARBA00022771"/>
    </source>
</evidence>
<dbReference type="AlphaFoldDB" id="A0A8S1AZZ9"/>
<dbReference type="FunFam" id="3.30.160.60:FF:000030">
    <property type="entry name" value="Zinc finger protein 628"/>
    <property type="match status" value="2"/>
</dbReference>
<comment type="similarity">
    <text evidence="2">Belongs to the krueppel C2H2-type zinc-finger protein family.</text>
</comment>
<evidence type="ECO:0000256" key="2">
    <source>
        <dbReference type="ARBA" id="ARBA00006991"/>
    </source>
</evidence>
<comment type="subcellular location">
    <subcellularLocation>
        <location evidence="1">Nucleus</location>
    </subcellularLocation>
</comment>
<dbReference type="GO" id="GO:0000981">
    <property type="term" value="F:DNA-binding transcription factor activity, RNA polymerase II-specific"/>
    <property type="evidence" value="ECO:0007669"/>
    <property type="project" value="TreeGrafter"/>
</dbReference>
<keyword evidence="9" id="KW-0804">Transcription</keyword>
<evidence type="ECO:0000256" key="11">
    <source>
        <dbReference type="PROSITE-ProRule" id="PRU00042"/>
    </source>
</evidence>
<dbReference type="Proteomes" id="UP000494106">
    <property type="component" value="Unassembled WGS sequence"/>
</dbReference>
<name>A0A8S1AZZ9_ARCPL</name>
<keyword evidence="14" id="KW-1185">Reference proteome</keyword>
<evidence type="ECO:0000256" key="9">
    <source>
        <dbReference type="ARBA" id="ARBA00023163"/>
    </source>
</evidence>
<feature type="domain" description="C2H2-type" evidence="12">
    <location>
        <begin position="422"/>
        <end position="444"/>
    </location>
</feature>